<evidence type="ECO:0000256" key="9">
    <source>
        <dbReference type="RuleBase" id="RU363032"/>
    </source>
</evidence>
<dbReference type="InterPro" id="IPR035906">
    <property type="entry name" value="MetI-like_sf"/>
</dbReference>
<feature type="transmembrane region" description="Helical" evidence="9">
    <location>
        <begin position="217"/>
        <end position="243"/>
    </location>
</feature>
<feature type="transmembrane region" description="Helical" evidence="9">
    <location>
        <begin position="20"/>
        <end position="42"/>
    </location>
</feature>
<sequence length="395" mass="42964">MNSQQPVSKPSGPKPWYDPRVRALVFQALALAAVFWAGWVLIDNTLANMESRGISTGFGFLDQSAGFGIIMHLIPYDATMSYGRTFWVGLLNTLLVSFLGIVAATILGFLLGVARLSSNWLVARLALVYIEVIRNIPLLLQIFFWYFAVLRNLPAPRQSLELAGLAFLNNRGLYLPDPVAQEGAGALFAICLLAVVAVVVLRIWAKRRQRATGRIFPTFRVGLAILVLVPALGYLATGAPIAWDVPELRGFNYRGGLTLIPELAALWVALSLYTAAFIAEIVRSGILSVSKGQTEASKALGLPNGLTLRLVVIPQAMRVIIPPLTSQYLNLTKNSSLATAIGYPDLVAVFMGTTLNQTGQAVEVVAMTMAVYLSISLFISLLMNLYNRAVAIKER</sequence>
<dbReference type="InterPro" id="IPR043429">
    <property type="entry name" value="ArtM/GltK/GlnP/TcyL/YhdX-like"/>
</dbReference>
<evidence type="ECO:0000259" key="10">
    <source>
        <dbReference type="PROSITE" id="PS50928"/>
    </source>
</evidence>
<evidence type="ECO:0000256" key="1">
    <source>
        <dbReference type="ARBA" id="ARBA00004429"/>
    </source>
</evidence>
<comment type="similarity">
    <text evidence="2">Belongs to the binding-protein-dependent transport system permease family. HisMQ subfamily.</text>
</comment>
<feature type="domain" description="ABC transmembrane type-1" evidence="10">
    <location>
        <begin position="90"/>
        <end position="383"/>
    </location>
</feature>
<evidence type="ECO:0000256" key="5">
    <source>
        <dbReference type="ARBA" id="ARBA00022692"/>
    </source>
</evidence>
<dbReference type="InterPro" id="IPR010065">
    <property type="entry name" value="AA_ABC_transptr_permease_3TM"/>
</dbReference>
<dbReference type="PANTHER" id="PTHR30614">
    <property type="entry name" value="MEMBRANE COMPONENT OF AMINO ACID ABC TRANSPORTER"/>
    <property type="match status" value="1"/>
</dbReference>
<keyword evidence="3 9" id="KW-0813">Transport</keyword>
<protein>
    <submittedName>
        <fullName evidence="11">Amino acid ABC transporter permease</fullName>
    </submittedName>
</protein>
<dbReference type="InterPro" id="IPR000515">
    <property type="entry name" value="MetI-like"/>
</dbReference>
<keyword evidence="4" id="KW-1003">Cell membrane</keyword>
<dbReference type="Gene3D" id="1.10.3720.10">
    <property type="entry name" value="MetI-like"/>
    <property type="match status" value="2"/>
</dbReference>
<gene>
    <name evidence="11" type="ORF">BTO32_02000</name>
</gene>
<dbReference type="GO" id="GO:0022857">
    <property type="term" value="F:transmembrane transporter activity"/>
    <property type="evidence" value="ECO:0007669"/>
    <property type="project" value="InterPro"/>
</dbReference>
<dbReference type="SUPFAM" id="SSF161098">
    <property type="entry name" value="MetI-like"/>
    <property type="match status" value="2"/>
</dbReference>
<keyword evidence="6" id="KW-0029">Amino-acid transport</keyword>
<organism evidence="11 12">
    <name type="scientific">Marinobacter lutaoensis</name>
    <dbReference type="NCBI Taxonomy" id="135739"/>
    <lineage>
        <taxon>Bacteria</taxon>
        <taxon>Pseudomonadati</taxon>
        <taxon>Pseudomonadota</taxon>
        <taxon>Gammaproteobacteria</taxon>
        <taxon>Pseudomonadales</taxon>
        <taxon>Marinobacteraceae</taxon>
        <taxon>Marinobacter</taxon>
    </lineage>
</organism>
<dbReference type="CDD" id="cd06261">
    <property type="entry name" value="TM_PBP2"/>
    <property type="match status" value="1"/>
</dbReference>
<feature type="transmembrane region" description="Helical" evidence="9">
    <location>
        <begin position="263"/>
        <end position="282"/>
    </location>
</feature>
<evidence type="ECO:0000256" key="7">
    <source>
        <dbReference type="ARBA" id="ARBA00022989"/>
    </source>
</evidence>
<reference evidence="11 12" key="1">
    <citation type="submission" date="2016-12" db="EMBL/GenBank/DDBJ databases">
        <title>Marinobacter lutaoensis whole genome sequencing.</title>
        <authorList>
            <person name="Verma A."/>
            <person name="Krishnamurthi S."/>
        </authorList>
    </citation>
    <scope>NUCLEOTIDE SEQUENCE [LARGE SCALE GENOMIC DNA]</scope>
    <source>
        <strain evidence="11 12">T5054</strain>
    </source>
</reference>
<evidence type="ECO:0000256" key="6">
    <source>
        <dbReference type="ARBA" id="ARBA00022970"/>
    </source>
</evidence>
<feature type="transmembrane region" description="Helical" evidence="9">
    <location>
        <begin position="86"/>
        <end position="114"/>
    </location>
</feature>
<proteinExistence type="inferred from homology"/>
<feature type="transmembrane region" description="Helical" evidence="9">
    <location>
        <begin position="184"/>
        <end position="205"/>
    </location>
</feature>
<keyword evidence="7 9" id="KW-1133">Transmembrane helix</keyword>
<dbReference type="OrthoDB" id="9808531at2"/>
<evidence type="ECO:0000256" key="4">
    <source>
        <dbReference type="ARBA" id="ARBA00022475"/>
    </source>
</evidence>
<feature type="transmembrane region" description="Helical" evidence="9">
    <location>
        <begin position="126"/>
        <end position="148"/>
    </location>
</feature>
<dbReference type="PROSITE" id="PS50928">
    <property type="entry name" value="ABC_TM1"/>
    <property type="match status" value="1"/>
</dbReference>
<dbReference type="Pfam" id="PF00528">
    <property type="entry name" value="BPD_transp_1"/>
    <property type="match status" value="1"/>
</dbReference>
<keyword evidence="8 9" id="KW-0472">Membrane</keyword>
<evidence type="ECO:0000313" key="11">
    <source>
        <dbReference type="EMBL" id="ONF45265.1"/>
    </source>
</evidence>
<evidence type="ECO:0000256" key="2">
    <source>
        <dbReference type="ARBA" id="ARBA00010072"/>
    </source>
</evidence>
<dbReference type="RefSeq" id="WP_076722759.1">
    <property type="nucleotide sequence ID" value="NZ_MSCW01000001.1"/>
</dbReference>
<name>A0A1V2DWY8_9GAMM</name>
<keyword evidence="12" id="KW-1185">Reference proteome</keyword>
<dbReference type="NCBIfam" id="TIGR01726">
    <property type="entry name" value="HEQRo_perm_3TM"/>
    <property type="match status" value="1"/>
</dbReference>
<dbReference type="Proteomes" id="UP000189339">
    <property type="component" value="Unassembled WGS sequence"/>
</dbReference>
<dbReference type="STRING" id="135739.BTO32_02000"/>
<comment type="subcellular location">
    <subcellularLocation>
        <location evidence="1">Cell inner membrane</location>
        <topology evidence="1">Multi-pass membrane protein</topology>
    </subcellularLocation>
    <subcellularLocation>
        <location evidence="9">Cell membrane</location>
        <topology evidence="9">Multi-pass membrane protein</topology>
    </subcellularLocation>
</comment>
<accession>A0A1V2DWY8</accession>
<dbReference type="GO" id="GO:0043190">
    <property type="term" value="C:ATP-binding cassette (ABC) transporter complex"/>
    <property type="evidence" value="ECO:0007669"/>
    <property type="project" value="InterPro"/>
</dbReference>
<dbReference type="GO" id="GO:0006865">
    <property type="term" value="P:amino acid transport"/>
    <property type="evidence" value="ECO:0007669"/>
    <property type="project" value="UniProtKB-KW"/>
</dbReference>
<dbReference type="EMBL" id="MSCW01000001">
    <property type="protein sequence ID" value="ONF45265.1"/>
    <property type="molecule type" value="Genomic_DNA"/>
</dbReference>
<evidence type="ECO:0000313" key="12">
    <source>
        <dbReference type="Proteomes" id="UP000189339"/>
    </source>
</evidence>
<evidence type="ECO:0000256" key="3">
    <source>
        <dbReference type="ARBA" id="ARBA00022448"/>
    </source>
</evidence>
<feature type="transmembrane region" description="Helical" evidence="9">
    <location>
        <begin position="54"/>
        <end position="74"/>
    </location>
</feature>
<keyword evidence="5 9" id="KW-0812">Transmembrane</keyword>
<dbReference type="AlphaFoldDB" id="A0A1V2DWY8"/>
<dbReference type="PANTHER" id="PTHR30614:SF37">
    <property type="entry name" value="AMINO-ACID ABC TRANSPORTER PERMEASE PROTEIN YHDX-RELATED"/>
    <property type="match status" value="1"/>
</dbReference>
<feature type="transmembrane region" description="Helical" evidence="9">
    <location>
        <begin position="364"/>
        <end position="386"/>
    </location>
</feature>
<evidence type="ECO:0000256" key="8">
    <source>
        <dbReference type="ARBA" id="ARBA00023136"/>
    </source>
</evidence>
<comment type="caution">
    <text evidence="11">The sequence shown here is derived from an EMBL/GenBank/DDBJ whole genome shotgun (WGS) entry which is preliminary data.</text>
</comment>